<organism evidence="4 6">
    <name type="scientific">Caldiarchaeum subterraneum</name>
    <dbReference type="NCBI Taxonomy" id="311458"/>
    <lineage>
        <taxon>Archaea</taxon>
        <taxon>Nitrososphaerota</taxon>
        <taxon>Candidatus Caldarchaeales</taxon>
        <taxon>Candidatus Caldarchaeaceae</taxon>
        <taxon>Candidatus Caldarchaeum</taxon>
    </lineage>
</organism>
<sequence>MCEKFWTMFDIVVRNARLRGWDCLVDIGVEDGKIAEISSLGLRGERVIDAGGRLVTEPFVNPHLHLCKVYTFHMIGDQALQFYQEEKMTKASEAIFAASEIKKRYKEDWVYANAKKALFEALKHGCLFLRAFVDTDTIARLEAVKAVLRLKQELADVLTIQVVAFPQEGVVRDPGAEELVWKAVEMGCDVVGGIPWIENSPKEQRLHVDKMFEIAKAFNRDVAMLTDDAGDPSLRTTEMLVRKALEEKWVGRVSAHHSRAMALYEEGYLEDLIQLLRMTEANIVSNPHTGPLHAPVKKLIDRGVNVALGQDDVADAYYPFGRNKMLEVAFLASHILRMLSKSDIMKLFNMITFNAAKAMRIPRYTVEKGSDATFIILDAESIHHAFATQADPLYILRRGEIILERHEEIRLDLRPHG</sequence>
<dbReference type="Pfam" id="PF07969">
    <property type="entry name" value="Amidohydro_3"/>
    <property type="match status" value="1"/>
</dbReference>
<dbReference type="GO" id="GO:0006209">
    <property type="term" value="P:cytosine catabolic process"/>
    <property type="evidence" value="ECO:0007669"/>
    <property type="project" value="TreeGrafter"/>
</dbReference>
<dbReference type="GO" id="GO:0046872">
    <property type="term" value="F:metal ion binding"/>
    <property type="evidence" value="ECO:0007669"/>
    <property type="project" value="UniProtKB-KW"/>
</dbReference>
<evidence type="ECO:0000313" key="5">
    <source>
        <dbReference type="EMBL" id="BAJ50387.1"/>
    </source>
</evidence>
<dbReference type="GO" id="GO:0004131">
    <property type="term" value="F:cytosine deaminase activity"/>
    <property type="evidence" value="ECO:0007669"/>
    <property type="project" value="UniProtKB-EC"/>
</dbReference>
<dbReference type="InterPro" id="IPR013108">
    <property type="entry name" value="Amidohydro_3"/>
</dbReference>
<dbReference type="EMBL" id="AP011841">
    <property type="protein sequence ID" value="BAJ47567.1"/>
    <property type="molecule type" value="Genomic_DNA"/>
</dbReference>
<dbReference type="InterPro" id="IPR032466">
    <property type="entry name" value="Metal_Hydrolase"/>
</dbReference>
<dbReference type="SUPFAM" id="SSF51556">
    <property type="entry name" value="Metallo-dependent hydrolases"/>
    <property type="match status" value="1"/>
</dbReference>
<dbReference type="PANTHER" id="PTHR32027:SF0">
    <property type="entry name" value="CYTOSINE DEAMINASE"/>
    <property type="match status" value="1"/>
</dbReference>
<dbReference type="STRING" id="311458.CSUB_C0526"/>
<gene>
    <name evidence="5" type="ORF">CSUB_C0526</name>
    <name evidence="4" type="ORF">HGMM_F52E01C12</name>
</gene>
<evidence type="ECO:0000259" key="3">
    <source>
        <dbReference type="Pfam" id="PF07969"/>
    </source>
</evidence>
<keyword evidence="1" id="KW-0479">Metal-binding</keyword>
<evidence type="ECO:0000256" key="2">
    <source>
        <dbReference type="ARBA" id="ARBA00022801"/>
    </source>
</evidence>
<dbReference type="EMBL" id="BA000048">
    <property type="protein sequence ID" value="BAJ50387.1"/>
    <property type="molecule type" value="Genomic_DNA"/>
</dbReference>
<evidence type="ECO:0000313" key="4">
    <source>
        <dbReference type="EMBL" id="BAJ47567.1"/>
    </source>
</evidence>
<dbReference type="PANTHER" id="PTHR32027">
    <property type="entry name" value="CYTOSINE DEAMINASE"/>
    <property type="match status" value="1"/>
</dbReference>
<dbReference type="AlphaFoldDB" id="E6N5J8"/>
<dbReference type="BioCyc" id="CCAL311458:G131R-534-MONOMER"/>
<dbReference type="EC" id="3.5.4.1" evidence="4"/>
<accession>E6N5J8</accession>
<dbReference type="Proteomes" id="UP000008120">
    <property type="component" value="Chromosome"/>
</dbReference>
<proteinExistence type="predicted"/>
<evidence type="ECO:0000256" key="1">
    <source>
        <dbReference type="ARBA" id="ARBA00022723"/>
    </source>
</evidence>
<dbReference type="InterPro" id="IPR011059">
    <property type="entry name" value="Metal-dep_hydrolase_composite"/>
</dbReference>
<dbReference type="InterPro" id="IPR052349">
    <property type="entry name" value="Metallo-hydrolase_Enzymes"/>
</dbReference>
<dbReference type="SUPFAM" id="SSF51338">
    <property type="entry name" value="Composite domain of metallo-dependent hydrolases"/>
    <property type="match status" value="1"/>
</dbReference>
<reference evidence="4 6" key="2">
    <citation type="journal article" date="2011" name="Nucleic Acids Res.">
        <title>Insights into the evolution of Archaea and eukaryotic protein modifier systems revealed by the genome of a novel archaeal group.</title>
        <authorList>
            <person name="Nunoura T."/>
            <person name="Takaki Y."/>
            <person name="Kakuta J."/>
            <person name="Nishi S."/>
            <person name="Sugahara J."/>
            <person name="Kazama H."/>
            <person name="Chee G."/>
            <person name="Hattori M."/>
            <person name="Kanai A."/>
            <person name="Atomi H."/>
            <person name="Takai K."/>
            <person name="Takami H."/>
        </authorList>
    </citation>
    <scope>NUCLEOTIDE SEQUENCE [LARGE SCALE GENOMIC DNA]</scope>
</reference>
<name>E6N5J8_CALS0</name>
<dbReference type="FunFam" id="3.20.20.140:FF:000019">
    <property type="entry name" value="Cytosine deaminase"/>
    <property type="match status" value="1"/>
</dbReference>
<keyword evidence="2 4" id="KW-0378">Hydrolase</keyword>
<dbReference type="CDD" id="cd01293">
    <property type="entry name" value="Bact_CD"/>
    <property type="match status" value="1"/>
</dbReference>
<dbReference type="Gene3D" id="3.20.20.140">
    <property type="entry name" value="Metal-dependent hydrolases"/>
    <property type="match status" value="1"/>
</dbReference>
<evidence type="ECO:0000313" key="6">
    <source>
        <dbReference type="Proteomes" id="UP000008120"/>
    </source>
</evidence>
<dbReference type="Gene3D" id="2.30.40.10">
    <property type="entry name" value="Urease, subunit C, domain 1"/>
    <property type="match status" value="1"/>
</dbReference>
<reference evidence="4 6" key="1">
    <citation type="journal article" date="2005" name="Environ. Microbiol.">
        <title>Genetic and functional properties of uncultivated thermophilic crenarchaeotes from a subsurface gold mine as revealed by analysis of genome fragments.</title>
        <authorList>
            <person name="Nunoura T."/>
            <person name="Hirayama H."/>
            <person name="Takami H."/>
            <person name="Oida H."/>
            <person name="Nishi S."/>
            <person name="Shimamura S."/>
            <person name="Suzuki Y."/>
            <person name="Inagaki F."/>
            <person name="Takai K."/>
            <person name="Nealson K.H."/>
            <person name="Horikoshi K."/>
        </authorList>
    </citation>
    <scope>NUCLEOTIDE SEQUENCE [LARGE SCALE GENOMIC DNA]</scope>
</reference>
<dbReference type="KEGG" id="csu:CSUB_C0526"/>
<feature type="domain" description="Amidohydrolase 3" evidence="3">
    <location>
        <begin position="46"/>
        <end position="381"/>
    </location>
</feature>
<dbReference type="GO" id="GO:0035888">
    <property type="term" value="F:isoguanine deaminase activity"/>
    <property type="evidence" value="ECO:0007669"/>
    <property type="project" value="TreeGrafter"/>
</dbReference>
<protein>
    <submittedName>
        <fullName evidence="4">Cytosine deaminase</fullName>
        <ecNumber evidence="4">3.5.4.1</ecNumber>
    </submittedName>
</protein>